<evidence type="ECO:0000259" key="1">
    <source>
        <dbReference type="PROSITE" id="PS50902"/>
    </source>
</evidence>
<dbReference type="AlphaFoldDB" id="A0A0F9HTU4"/>
<reference evidence="2" key="1">
    <citation type="journal article" date="2015" name="Nature">
        <title>Complex archaea that bridge the gap between prokaryotes and eukaryotes.</title>
        <authorList>
            <person name="Spang A."/>
            <person name="Saw J.H."/>
            <person name="Jorgensen S.L."/>
            <person name="Zaremba-Niedzwiedzka K."/>
            <person name="Martijn J."/>
            <person name="Lind A.E."/>
            <person name="van Eijk R."/>
            <person name="Schleper C."/>
            <person name="Guy L."/>
            <person name="Ettema T.J."/>
        </authorList>
    </citation>
    <scope>NUCLEOTIDE SEQUENCE</scope>
</reference>
<name>A0A0F9HTU4_9ZZZZ</name>
<proteinExistence type="predicted"/>
<dbReference type="GO" id="GO:0009055">
    <property type="term" value="F:electron transfer activity"/>
    <property type="evidence" value="ECO:0007669"/>
    <property type="project" value="InterPro"/>
</dbReference>
<dbReference type="InterPro" id="IPR026816">
    <property type="entry name" value="Flavodoxin_dom"/>
</dbReference>
<dbReference type="PANTHER" id="PTHR43717">
    <property type="entry name" value="ANAEROBIC NITRIC OXIDE REDUCTASE FLAVORUBREDOXIN"/>
    <property type="match status" value="1"/>
</dbReference>
<dbReference type="Gene3D" id="3.40.50.360">
    <property type="match status" value="1"/>
</dbReference>
<dbReference type="GO" id="GO:0010181">
    <property type="term" value="F:FMN binding"/>
    <property type="evidence" value="ECO:0007669"/>
    <property type="project" value="InterPro"/>
</dbReference>
<dbReference type="Pfam" id="PF12724">
    <property type="entry name" value="Flavodoxin_5"/>
    <property type="match status" value="1"/>
</dbReference>
<accession>A0A0F9HTU4</accession>
<organism evidence="2">
    <name type="scientific">marine sediment metagenome</name>
    <dbReference type="NCBI Taxonomy" id="412755"/>
    <lineage>
        <taxon>unclassified sequences</taxon>
        <taxon>metagenomes</taxon>
        <taxon>ecological metagenomes</taxon>
    </lineage>
</organism>
<dbReference type="PROSITE" id="PS00201">
    <property type="entry name" value="FLAVODOXIN"/>
    <property type="match status" value="1"/>
</dbReference>
<dbReference type="EMBL" id="LAZR01014201">
    <property type="protein sequence ID" value="KKM18537.1"/>
    <property type="molecule type" value="Genomic_DNA"/>
</dbReference>
<sequence>MKVVIVYETKFGNTKLAAEAIGEGLGEEGHDVLVKHVKEVNVDEVKDVGMIVIGSPTYVGRPAGSISKFINKLSDVNLEGKFIAVFDTNMGGGEGFLRKAVPKMEKQIMKKIPGIKKAMDGLQVGVSGIKGPLKEGELEKCKEFGKNLASHL</sequence>
<comment type="caution">
    <text evidence="2">The sequence shown here is derived from an EMBL/GenBank/DDBJ whole genome shotgun (WGS) entry which is preliminary data.</text>
</comment>
<dbReference type="InterPro" id="IPR029039">
    <property type="entry name" value="Flavoprotein-like_sf"/>
</dbReference>
<protein>
    <recommendedName>
        <fullName evidence="1">Flavodoxin-like domain-containing protein</fullName>
    </recommendedName>
</protein>
<gene>
    <name evidence="2" type="ORF">LCGC14_1664700</name>
</gene>
<evidence type="ECO:0000313" key="2">
    <source>
        <dbReference type="EMBL" id="KKM18537.1"/>
    </source>
</evidence>
<dbReference type="PROSITE" id="PS50902">
    <property type="entry name" value="FLAVODOXIN_LIKE"/>
    <property type="match status" value="1"/>
</dbReference>
<dbReference type="InterPro" id="IPR008254">
    <property type="entry name" value="Flavodoxin/NO_synth"/>
</dbReference>
<feature type="domain" description="Flavodoxin-like" evidence="1">
    <location>
        <begin position="3"/>
        <end position="149"/>
    </location>
</feature>
<dbReference type="SUPFAM" id="SSF52218">
    <property type="entry name" value="Flavoproteins"/>
    <property type="match status" value="1"/>
</dbReference>
<dbReference type="InterPro" id="IPR001226">
    <property type="entry name" value="Flavodoxin_CS"/>
</dbReference>
<dbReference type="PANTHER" id="PTHR43717:SF1">
    <property type="entry name" value="ANAEROBIC NITRIC OXIDE REDUCTASE FLAVORUBREDOXIN"/>
    <property type="match status" value="1"/>
</dbReference>